<dbReference type="Proteomes" id="UP000814033">
    <property type="component" value="Unassembled WGS sequence"/>
</dbReference>
<accession>A0ACB8RFM4</accession>
<evidence type="ECO:0000313" key="1">
    <source>
        <dbReference type="EMBL" id="KAI0043014.1"/>
    </source>
</evidence>
<sequence>MRPVFTIAPTRSFVERPGLHRLRPEPTTALARAVPSGHPSAPPPTKLQSSGRRTPSLRFVRPTRLAVDVEAYLPALRGKCMRSDPSSPCPFSHICSVHRFLGDASDRTESSQGGLAQVDVAADHPCSTAPSLMKCRSAESIYHGTSRRPHTRLRTHAALPPWRASTRTSPADQGLGLSTRSPIANDIRRDPIRHQTVESYIDRSSKECHARNDRCLKTPRRPVAH</sequence>
<evidence type="ECO:0000313" key="2">
    <source>
        <dbReference type="Proteomes" id="UP000814033"/>
    </source>
</evidence>
<gene>
    <name evidence="1" type="ORF">FA95DRAFT_503650</name>
</gene>
<proteinExistence type="predicted"/>
<name>A0ACB8RFM4_9AGAM</name>
<keyword evidence="2" id="KW-1185">Reference proteome</keyword>
<reference evidence="1" key="2">
    <citation type="journal article" date="2022" name="New Phytol.">
        <title>Evolutionary transition to the ectomycorrhizal habit in the genomes of a hyperdiverse lineage of mushroom-forming fungi.</title>
        <authorList>
            <person name="Looney B."/>
            <person name="Miyauchi S."/>
            <person name="Morin E."/>
            <person name="Drula E."/>
            <person name="Courty P.E."/>
            <person name="Kohler A."/>
            <person name="Kuo A."/>
            <person name="LaButti K."/>
            <person name="Pangilinan J."/>
            <person name="Lipzen A."/>
            <person name="Riley R."/>
            <person name="Andreopoulos W."/>
            <person name="He G."/>
            <person name="Johnson J."/>
            <person name="Nolan M."/>
            <person name="Tritt A."/>
            <person name="Barry K.W."/>
            <person name="Grigoriev I.V."/>
            <person name="Nagy L.G."/>
            <person name="Hibbett D."/>
            <person name="Henrissat B."/>
            <person name="Matheny P.B."/>
            <person name="Labbe J."/>
            <person name="Martin F.M."/>
        </authorList>
    </citation>
    <scope>NUCLEOTIDE SEQUENCE</scope>
    <source>
        <strain evidence="1">FP105234-sp</strain>
    </source>
</reference>
<reference evidence="1" key="1">
    <citation type="submission" date="2021-02" db="EMBL/GenBank/DDBJ databases">
        <authorList>
            <consortium name="DOE Joint Genome Institute"/>
            <person name="Ahrendt S."/>
            <person name="Looney B.P."/>
            <person name="Miyauchi S."/>
            <person name="Morin E."/>
            <person name="Drula E."/>
            <person name="Courty P.E."/>
            <person name="Chicoki N."/>
            <person name="Fauchery L."/>
            <person name="Kohler A."/>
            <person name="Kuo A."/>
            <person name="Labutti K."/>
            <person name="Pangilinan J."/>
            <person name="Lipzen A."/>
            <person name="Riley R."/>
            <person name="Andreopoulos W."/>
            <person name="He G."/>
            <person name="Johnson J."/>
            <person name="Barry K.W."/>
            <person name="Grigoriev I.V."/>
            <person name="Nagy L."/>
            <person name="Hibbett D."/>
            <person name="Henrissat B."/>
            <person name="Matheny P.B."/>
            <person name="Labbe J."/>
            <person name="Martin F."/>
        </authorList>
    </citation>
    <scope>NUCLEOTIDE SEQUENCE</scope>
    <source>
        <strain evidence="1">FP105234-sp</strain>
    </source>
</reference>
<dbReference type="EMBL" id="MU276037">
    <property type="protein sequence ID" value="KAI0043014.1"/>
    <property type="molecule type" value="Genomic_DNA"/>
</dbReference>
<organism evidence="1 2">
    <name type="scientific">Auriscalpium vulgare</name>
    <dbReference type="NCBI Taxonomy" id="40419"/>
    <lineage>
        <taxon>Eukaryota</taxon>
        <taxon>Fungi</taxon>
        <taxon>Dikarya</taxon>
        <taxon>Basidiomycota</taxon>
        <taxon>Agaricomycotina</taxon>
        <taxon>Agaricomycetes</taxon>
        <taxon>Russulales</taxon>
        <taxon>Auriscalpiaceae</taxon>
        <taxon>Auriscalpium</taxon>
    </lineage>
</organism>
<protein>
    <submittedName>
        <fullName evidence="1">Uncharacterized protein</fullName>
    </submittedName>
</protein>
<comment type="caution">
    <text evidence="1">The sequence shown here is derived from an EMBL/GenBank/DDBJ whole genome shotgun (WGS) entry which is preliminary data.</text>
</comment>